<feature type="region of interest" description="Disordered" evidence="1">
    <location>
        <begin position="63"/>
        <end position="111"/>
    </location>
</feature>
<protein>
    <recommendedName>
        <fullName evidence="4">F-box domain-containing protein</fullName>
    </recommendedName>
</protein>
<evidence type="ECO:0008006" key="4">
    <source>
        <dbReference type="Google" id="ProtNLM"/>
    </source>
</evidence>
<gene>
    <name evidence="2" type="ORF">BDK51DRAFT_48640</name>
</gene>
<accession>A0A4P9WC27</accession>
<organism evidence="2 3">
    <name type="scientific">Blyttiomyces helicus</name>
    <dbReference type="NCBI Taxonomy" id="388810"/>
    <lineage>
        <taxon>Eukaryota</taxon>
        <taxon>Fungi</taxon>
        <taxon>Fungi incertae sedis</taxon>
        <taxon>Chytridiomycota</taxon>
        <taxon>Chytridiomycota incertae sedis</taxon>
        <taxon>Chytridiomycetes</taxon>
        <taxon>Chytridiomycetes incertae sedis</taxon>
        <taxon>Blyttiomyces</taxon>
    </lineage>
</organism>
<evidence type="ECO:0000313" key="2">
    <source>
        <dbReference type="EMBL" id="RKO90054.1"/>
    </source>
</evidence>
<sequence length="496" mass="53947">MTSAPSERRVKYTKAANPLQQQLTQNILLELIVARSRRPIARKGHGGKSDDLCLDIANGRECSPTELSRRTGSTSGKPRGTPKTCSGGGRRRGAGGARRSVPRSRDATTTSWSGWARWKGAALEGHRDWLLVRGREIRGGRDAKDAKASPPMYLQSMSGLEDGVSSNRGVFGDGLSLNHAARPHPEKEPRYRKQLVNAAAAQIEVVDSELYDGPPTPLLPLASSLRHPVPTPIVRSRVLPPSHNGDIAPAHEATIKKNFLGESLLEGMRRLKVLHMPIICGAGRQSKQWIMPSDYERHFDMEDLVAACPNISTLFGGFLNDTTLAFFSQKSFPLLRIDLRGSCITVSTLYALKSYRPLTVLSLGGDPLFGSTDSFSPDQITTIDSALVAILTRHGSTLDIIALDFPSFLLSANIAVALTSACPRLRKLHLSDHTASAVICFLTRSMTALRTLTVIKKWYSALDYDVPAHIEVNHCATAPPVIRGMELQLAGLEGDA</sequence>
<dbReference type="AlphaFoldDB" id="A0A4P9WC27"/>
<dbReference type="EMBL" id="KZ995748">
    <property type="protein sequence ID" value="RKO90054.1"/>
    <property type="molecule type" value="Genomic_DNA"/>
</dbReference>
<dbReference type="Proteomes" id="UP000269721">
    <property type="component" value="Unassembled WGS sequence"/>
</dbReference>
<dbReference type="InterPro" id="IPR032675">
    <property type="entry name" value="LRR_dom_sf"/>
</dbReference>
<reference evidence="3" key="1">
    <citation type="journal article" date="2018" name="Nat. Microbiol.">
        <title>Leveraging single-cell genomics to expand the fungal tree of life.</title>
        <authorList>
            <person name="Ahrendt S.R."/>
            <person name="Quandt C.A."/>
            <person name="Ciobanu D."/>
            <person name="Clum A."/>
            <person name="Salamov A."/>
            <person name="Andreopoulos B."/>
            <person name="Cheng J.F."/>
            <person name="Woyke T."/>
            <person name="Pelin A."/>
            <person name="Henrissat B."/>
            <person name="Reynolds N.K."/>
            <person name="Benny G.L."/>
            <person name="Smith M.E."/>
            <person name="James T.Y."/>
            <person name="Grigoriev I.V."/>
        </authorList>
    </citation>
    <scope>NUCLEOTIDE SEQUENCE [LARGE SCALE GENOMIC DNA]</scope>
</reference>
<evidence type="ECO:0000256" key="1">
    <source>
        <dbReference type="SAM" id="MobiDB-lite"/>
    </source>
</evidence>
<name>A0A4P9WC27_9FUNG</name>
<proteinExistence type="predicted"/>
<dbReference type="Gene3D" id="3.80.10.10">
    <property type="entry name" value="Ribonuclease Inhibitor"/>
    <property type="match status" value="1"/>
</dbReference>
<dbReference type="SUPFAM" id="SSF52047">
    <property type="entry name" value="RNI-like"/>
    <property type="match status" value="1"/>
</dbReference>
<keyword evidence="3" id="KW-1185">Reference proteome</keyword>
<evidence type="ECO:0000313" key="3">
    <source>
        <dbReference type="Proteomes" id="UP000269721"/>
    </source>
</evidence>